<evidence type="ECO:0000256" key="2">
    <source>
        <dbReference type="ARBA" id="ARBA00022692"/>
    </source>
</evidence>
<dbReference type="Pfam" id="PF12796">
    <property type="entry name" value="Ank_2"/>
    <property type="match status" value="2"/>
</dbReference>
<dbReference type="PROSITE" id="PS50297">
    <property type="entry name" value="ANK_REP_REGION"/>
    <property type="match status" value="2"/>
</dbReference>
<dbReference type="InterPro" id="IPR036770">
    <property type="entry name" value="Ankyrin_rpt-contain_sf"/>
</dbReference>
<keyword evidence="11" id="KW-1185">Reference proteome</keyword>
<evidence type="ECO:0000259" key="9">
    <source>
        <dbReference type="Pfam" id="PF13962"/>
    </source>
</evidence>
<proteinExistence type="predicted"/>
<gene>
    <name evidence="10" type="ORF">IFM89_007545</name>
</gene>
<dbReference type="Proteomes" id="UP000631114">
    <property type="component" value="Unassembled WGS sequence"/>
</dbReference>
<evidence type="ECO:0000256" key="7">
    <source>
        <dbReference type="PROSITE-ProRule" id="PRU00023"/>
    </source>
</evidence>
<evidence type="ECO:0000256" key="1">
    <source>
        <dbReference type="ARBA" id="ARBA00004141"/>
    </source>
</evidence>
<feature type="transmembrane region" description="Helical" evidence="8">
    <location>
        <begin position="254"/>
        <end position="282"/>
    </location>
</feature>
<keyword evidence="3" id="KW-0677">Repeat</keyword>
<organism evidence="10 11">
    <name type="scientific">Coptis chinensis</name>
    <dbReference type="NCBI Taxonomy" id="261450"/>
    <lineage>
        <taxon>Eukaryota</taxon>
        <taxon>Viridiplantae</taxon>
        <taxon>Streptophyta</taxon>
        <taxon>Embryophyta</taxon>
        <taxon>Tracheophyta</taxon>
        <taxon>Spermatophyta</taxon>
        <taxon>Magnoliopsida</taxon>
        <taxon>Ranunculales</taxon>
        <taxon>Ranunculaceae</taxon>
        <taxon>Coptidoideae</taxon>
        <taxon>Coptis</taxon>
    </lineage>
</organism>
<keyword evidence="5 7" id="KW-0040">ANK repeat</keyword>
<keyword evidence="2 8" id="KW-0812">Transmembrane</keyword>
<keyword evidence="4 8" id="KW-1133">Transmembrane helix</keyword>
<comment type="caution">
    <text evidence="10">The sequence shown here is derived from an EMBL/GenBank/DDBJ whole genome shotgun (WGS) entry which is preliminary data.</text>
</comment>
<dbReference type="PANTHER" id="PTHR24186">
    <property type="entry name" value="PROTEIN PHOSPHATASE 1 REGULATORY SUBUNIT"/>
    <property type="match status" value="1"/>
</dbReference>
<dbReference type="InterPro" id="IPR026961">
    <property type="entry name" value="PGG_dom"/>
</dbReference>
<evidence type="ECO:0000256" key="4">
    <source>
        <dbReference type="ARBA" id="ARBA00022989"/>
    </source>
</evidence>
<feature type="repeat" description="ANK" evidence="7">
    <location>
        <begin position="204"/>
        <end position="237"/>
    </location>
</feature>
<feature type="transmembrane region" description="Helical" evidence="8">
    <location>
        <begin position="322"/>
        <end position="343"/>
    </location>
</feature>
<dbReference type="InterPro" id="IPR002110">
    <property type="entry name" value="Ankyrin_rpt"/>
</dbReference>
<accession>A0A835HZZ7</accession>
<evidence type="ECO:0000313" key="10">
    <source>
        <dbReference type="EMBL" id="KAF9608159.1"/>
    </source>
</evidence>
<dbReference type="PANTHER" id="PTHR24186:SF50">
    <property type="entry name" value="ANKYRIN REPEAT-CONTAINING PROTEIN ITN1-LIKE ISOFORM X1"/>
    <property type="match status" value="1"/>
</dbReference>
<dbReference type="OrthoDB" id="1847170at2759"/>
<name>A0A835HZZ7_9MAGN</name>
<dbReference type="AlphaFoldDB" id="A0A835HZZ7"/>
<feature type="transmembrane region" description="Helical" evidence="8">
    <location>
        <begin position="294"/>
        <end position="316"/>
    </location>
</feature>
<dbReference type="EMBL" id="JADFTS010000004">
    <property type="protein sequence ID" value="KAF9608159.1"/>
    <property type="molecule type" value="Genomic_DNA"/>
</dbReference>
<dbReference type="SMART" id="SM00248">
    <property type="entry name" value="ANK"/>
    <property type="match status" value="7"/>
</dbReference>
<dbReference type="Gene3D" id="1.25.40.20">
    <property type="entry name" value="Ankyrin repeat-containing domain"/>
    <property type="match status" value="2"/>
</dbReference>
<dbReference type="Pfam" id="PF00023">
    <property type="entry name" value="Ank"/>
    <property type="match status" value="2"/>
</dbReference>
<evidence type="ECO:0000313" key="11">
    <source>
        <dbReference type="Proteomes" id="UP000631114"/>
    </source>
</evidence>
<feature type="domain" description="PGG" evidence="9">
    <location>
        <begin position="247"/>
        <end position="317"/>
    </location>
</feature>
<sequence length="358" mass="39037">MMKNLEQNTALHLALKNRHADIAFRLLDLEHGLACFVNSDGESPLFLAVEANYDGVLRKILSHGSSFSFDGPNGQNPLHAAVTVKSASKTPELIKQTDKDGQTALHYATVVNSLTMIRFLLKRDTSAVYILDHNGLSPVLIAAHSGTASAVKAILKFCPDAIELLNRDGRNVLHLAVESNTCTVVRNLLKRPEIQDLVNEADREGNSPLHLATKNHHYRILKELTRTKSIDLNAKNKEGFTALDICAAVLGKKLALIVFVVSDAVAMCCSITVMSLLIWAMLGDPAFLFRAASLAVTWLRYAFFGTIVAFVTGIYLVVHADALWLAILVCILGCSTPFLVSLLQNSSSTHSLIQNPLT</sequence>
<dbReference type="Pfam" id="PF13962">
    <property type="entry name" value="PGG"/>
    <property type="match status" value="1"/>
</dbReference>
<comment type="subcellular location">
    <subcellularLocation>
        <location evidence="1">Membrane</location>
        <topology evidence="1">Multi-pass membrane protein</topology>
    </subcellularLocation>
</comment>
<feature type="repeat" description="ANK" evidence="7">
    <location>
        <begin position="100"/>
        <end position="123"/>
    </location>
</feature>
<dbReference type="GO" id="GO:0005886">
    <property type="term" value="C:plasma membrane"/>
    <property type="evidence" value="ECO:0007669"/>
    <property type="project" value="TreeGrafter"/>
</dbReference>
<evidence type="ECO:0000256" key="8">
    <source>
        <dbReference type="SAM" id="Phobius"/>
    </source>
</evidence>
<keyword evidence="6 8" id="KW-0472">Membrane</keyword>
<evidence type="ECO:0000256" key="5">
    <source>
        <dbReference type="ARBA" id="ARBA00023043"/>
    </source>
</evidence>
<evidence type="ECO:0000256" key="3">
    <source>
        <dbReference type="ARBA" id="ARBA00022737"/>
    </source>
</evidence>
<protein>
    <recommendedName>
        <fullName evidence="9">PGG domain-containing protein</fullName>
    </recommendedName>
</protein>
<dbReference type="SUPFAM" id="SSF48403">
    <property type="entry name" value="Ankyrin repeat"/>
    <property type="match status" value="1"/>
</dbReference>
<dbReference type="PROSITE" id="PS50088">
    <property type="entry name" value="ANK_REPEAT"/>
    <property type="match status" value="2"/>
</dbReference>
<evidence type="ECO:0000256" key="6">
    <source>
        <dbReference type="ARBA" id="ARBA00023136"/>
    </source>
</evidence>
<reference evidence="10 11" key="1">
    <citation type="submission" date="2020-10" db="EMBL/GenBank/DDBJ databases">
        <title>The Coptis chinensis genome and diversification of protoberbering-type alkaloids.</title>
        <authorList>
            <person name="Wang B."/>
            <person name="Shu S."/>
            <person name="Song C."/>
            <person name="Liu Y."/>
        </authorList>
    </citation>
    <scope>NUCLEOTIDE SEQUENCE [LARGE SCALE GENOMIC DNA]</scope>
    <source>
        <strain evidence="10">HL-2020</strain>
        <tissue evidence="10">Leaf</tissue>
    </source>
</reference>